<dbReference type="WBParaSite" id="GPUH_0001829501-mRNA-1">
    <property type="protein sequence ID" value="GPUH_0001829501-mRNA-1"/>
    <property type="gene ID" value="GPUH_0001829501"/>
</dbReference>
<feature type="transmembrane region" description="Helical" evidence="1">
    <location>
        <begin position="195"/>
        <end position="218"/>
    </location>
</feature>
<feature type="transmembrane region" description="Helical" evidence="1">
    <location>
        <begin position="76"/>
        <end position="100"/>
    </location>
</feature>
<reference evidence="2 3" key="2">
    <citation type="submission" date="2018-11" db="EMBL/GenBank/DDBJ databases">
        <authorList>
            <consortium name="Pathogen Informatics"/>
        </authorList>
    </citation>
    <scope>NUCLEOTIDE SEQUENCE [LARGE SCALE GENOMIC DNA]</scope>
</reference>
<evidence type="ECO:0000313" key="3">
    <source>
        <dbReference type="Proteomes" id="UP000271098"/>
    </source>
</evidence>
<evidence type="ECO:0000313" key="2">
    <source>
        <dbReference type="EMBL" id="VDN31379.1"/>
    </source>
</evidence>
<feature type="transmembrane region" description="Helical" evidence="1">
    <location>
        <begin position="106"/>
        <end position="126"/>
    </location>
</feature>
<gene>
    <name evidence="2" type="ORF">GPUH_LOCUS18269</name>
</gene>
<accession>A0A183EBC9</accession>
<proteinExistence type="predicted"/>
<dbReference type="EMBL" id="UYRT01086473">
    <property type="protein sequence ID" value="VDN31379.1"/>
    <property type="molecule type" value="Genomic_DNA"/>
</dbReference>
<keyword evidence="1" id="KW-0812">Transmembrane</keyword>
<reference evidence="4" key="1">
    <citation type="submission" date="2016-06" db="UniProtKB">
        <authorList>
            <consortium name="WormBaseParasite"/>
        </authorList>
    </citation>
    <scope>IDENTIFICATION</scope>
</reference>
<dbReference type="PROSITE" id="PS51257">
    <property type="entry name" value="PROKAR_LIPOPROTEIN"/>
    <property type="match status" value="1"/>
</dbReference>
<dbReference type="OrthoDB" id="5903868at2759"/>
<evidence type="ECO:0000256" key="1">
    <source>
        <dbReference type="SAM" id="Phobius"/>
    </source>
</evidence>
<evidence type="ECO:0000313" key="4">
    <source>
        <dbReference type="WBParaSite" id="GPUH_0001829501-mRNA-1"/>
    </source>
</evidence>
<keyword evidence="1" id="KW-1133">Transmembrane helix</keyword>
<dbReference type="Proteomes" id="UP000271098">
    <property type="component" value="Unassembled WGS sequence"/>
</dbReference>
<keyword evidence="3" id="KW-1185">Reference proteome</keyword>
<protein>
    <submittedName>
        <fullName evidence="4">ABC transmembrane type-1 domain-containing protein</fullName>
    </submittedName>
</protein>
<feature type="transmembrane region" description="Helical" evidence="1">
    <location>
        <begin position="20"/>
        <end position="41"/>
    </location>
</feature>
<dbReference type="AlphaFoldDB" id="A0A183EBC9"/>
<keyword evidence="1" id="KW-0472">Membrane</keyword>
<sequence length="246" mass="27551">MSSAKSQDRKKKPSGSNGLMFVAIIHLLLACGIIDVGMFMVTRLSHVAHVWPDTYEKLTISDNIFFRNQIISVRRLYAPVAIAIGLMILFPKLILLLRIFFAKVSFWRAATADMLIGLVTMFYTSITAQKKMYQKLPVFEGAHAHVLLSQIAELDVDEENDSTICYKIRGLGKRASQEFRDRCLLITLRMFGEHLSLLAVISGTTTLICAINIVYWFLEEDKRPAPKLPTPSAEFAGLTQSPIAVA</sequence>
<name>A0A183EBC9_9BILA</name>
<organism evidence="4">
    <name type="scientific">Gongylonema pulchrum</name>
    <dbReference type="NCBI Taxonomy" id="637853"/>
    <lineage>
        <taxon>Eukaryota</taxon>
        <taxon>Metazoa</taxon>
        <taxon>Ecdysozoa</taxon>
        <taxon>Nematoda</taxon>
        <taxon>Chromadorea</taxon>
        <taxon>Rhabditida</taxon>
        <taxon>Spirurina</taxon>
        <taxon>Spiruromorpha</taxon>
        <taxon>Spiruroidea</taxon>
        <taxon>Gongylonematidae</taxon>
        <taxon>Gongylonema</taxon>
    </lineage>
</organism>